<dbReference type="EC" id="2.7.1.182" evidence="16"/>
<keyword evidence="10" id="KW-0418">Kinase</keyword>
<comment type="catalytic activity">
    <reaction evidence="17">
        <text>phytol + CTP = phytyl phosphate + CDP + H(+)</text>
        <dbReference type="Rhea" id="RHEA:38055"/>
        <dbReference type="ChEBI" id="CHEBI:15378"/>
        <dbReference type="ChEBI" id="CHEBI:17327"/>
        <dbReference type="ChEBI" id="CHEBI:37563"/>
        <dbReference type="ChEBI" id="CHEBI:58069"/>
        <dbReference type="ChEBI" id="CHEBI:75483"/>
        <dbReference type="EC" id="2.7.1.182"/>
    </reaction>
</comment>
<comment type="subcellular location">
    <subcellularLocation>
        <location evidence="1">Membrane</location>
        <topology evidence="1">Multi-pass membrane protein</topology>
    </subcellularLocation>
    <subcellularLocation>
        <location evidence="2">Plastid</location>
        <location evidence="2">Chloroplast</location>
    </subcellularLocation>
</comment>
<dbReference type="SUPFAM" id="SSF144232">
    <property type="entry name" value="HIT/MYND zinc finger-like"/>
    <property type="match status" value="1"/>
</dbReference>
<feature type="domain" description="MYND-type" evidence="19">
    <location>
        <begin position="335"/>
        <end position="383"/>
    </location>
</feature>
<evidence type="ECO:0000256" key="4">
    <source>
        <dbReference type="ARBA" id="ARBA00022528"/>
    </source>
</evidence>
<dbReference type="OrthoDB" id="432970at2759"/>
<dbReference type="InParanoid" id="J0CXD7"/>
<proteinExistence type="inferred from homology"/>
<evidence type="ECO:0000256" key="1">
    <source>
        <dbReference type="ARBA" id="ARBA00004141"/>
    </source>
</evidence>
<dbReference type="PROSITE" id="PS50865">
    <property type="entry name" value="ZF_MYND_2"/>
    <property type="match status" value="1"/>
</dbReference>
<evidence type="ECO:0000256" key="8">
    <source>
        <dbReference type="ARBA" id="ARBA00022723"/>
    </source>
</evidence>
<evidence type="ECO:0000256" key="16">
    <source>
        <dbReference type="ARBA" id="ARBA00039024"/>
    </source>
</evidence>
<dbReference type="Gene3D" id="6.10.140.2220">
    <property type="match status" value="1"/>
</dbReference>
<protein>
    <recommendedName>
        <fullName evidence="16">phytol kinase</fullName>
        <ecNumber evidence="16">2.7.1.182</ecNumber>
    </recommendedName>
</protein>
<keyword evidence="12" id="KW-0809">Transit peptide</keyword>
<organism evidence="20 21">
    <name type="scientific">Auricularia subglabra (strain TFB-10046 / SS5)</name>
    <name type="common">White-rot fungus</name>
    <name type="synonym">Auricularia delicata (strain TFB10046)</name>
    <dbReference type="NCBI Taxonomy" id="717982"/>
    <lineage>
        <taxon>Eukaryota</taxon>
        <taxon>Fungi</taxon>
        <taxon>Dikarya</taxon>
        <taxon>Basidiomycota</taxon>
        <taxon>Agaricomycotina</taxon>
        <taxon>Agaricomycetes</taxon>
        <taxon>Auriculariales</taxon>
        <taxon>Auriculariaceae</taxon>
        <taxon>Auricularia</taxon>
    </lineage>
</organism>
<keyword evidence="9 18" id="KW-0863">Zinc-finger</keyword>
<keyword evidence="7" id="KW-0812">Transmembrane</keyword>
<gene>
    <name evidence="20" type="ORF">AURDEDRAFT_175499</name>
</gene>
<evidence type="ECO:0000256" key="6">
    <source>
        <dbReference type="ARBA" id="ARBA00022679"/>
    </source>
</evidence>
<dbReference type="KEGG" id="adl:AURDEDRAFT_175499"/>
<evidence type="ECO:0000256" key="12">
    <source>
        <dbReference type="ARBA" id="ARBA00022946"/>
    </source>
</evidence>
<comment type="pathway">
    <text evidence="15">Cofactor biosynthesis; tocopherol biosynthesis.</text>
</comment>
<dbReference type="PANTHER" id="PTHR32523">
    <property type="entry name" value="PHYTOL KINASE 1, CHLOROPLASTIC"/>
    <property type="match status" value="1"/>
</dbReference>
<evidence type="ECO:0000256" key="11">
    <source>
        <dbReference type="ARBA" id="ARBA00022833"/>
    </source>
</evidence>
<dbReference type="GO" id="GO:0010276">
    <property type="term" value="F:phytol kinase activity"/>
    <property type="evidence" value="ECO:0007669"/>
    <property type="project" value="UniProtKB-EC"/>
</dbReference>
<sequence>MTMPANPYSHNLAAAAVAFTSQLQDTTRPSICPRCFAVFTEALWVSVESDTVENMLVTHHKFWSACARMACAPGAGLALSPLRPWLWANVTVCRTRHHNLPGDALADDASCLMDALCRCMCVALGITGHRRRKNFHYAKNRSWPLTLEEVMPGGINTYVRWACMLPTAWGLAIVSRLTALSRAQVIDDLLQIPSRLRLLATILRALQGQAFDVTVFAPEHHALITHDVPLRTPTISDSAEILSQVQGMIVVLCNGPGYRADDLATVALGYELTLRDALLGTVGRNVYSADEDAMLVHAANRLTPPPARPSVNRAEAVRLYLARQSELITCSGPACHSYVRNVEERRQPLSACSRCKFVRYCSRDCQRRDWNNSDSRVSHKTACPVFCKLAEIGILHRAGSGFARPYAEQLTDEERSILLRLAQASGVLSSRMQHGLS</sequence>
<evidence type="ECO:0000313" key="21">
    <source>
        <dbReference type="Proteomes" id="UP000006514"/>
    </source>
</evidence>
<keyword evidence="4" id="KW-0150">Chloroplast</keyword>
<evidence type="ECO:0000256" key="10">
    <source>
        <dbReference type="ARBA" id="ARBA00022777"/>
    </source>
</evidence>
<name>J0CXD7_AURST</name>
<dbReference type="AlphaFoldDB" id="J0CXD7"/>
<keyword evidence="14" id="KW-0472">Membrane</keyword>
<dbReference type="Pfam" id="PF01753">
    <property type="entry name" value="zf-MYND"/>
    <property type="match status" value="1"/>
</dbReference>
<evidence type="ECO:0000256" key="17">
    <source>
        <dbReference type="ARBA" id="ARBA00048889"/>
    </source>
</evidence>
<dbReference type="GO" id="GO:0016020">
    <property type="term" value="C:membrane"/>
    <property type="evidence" value="ECO:0007669"/>
    <property type="project" value="UniProtKB-SubCell"/>
</dbReference>
<accession>J0CXD7</accession>
<dbReference type="InterPro" id="IPR002893">
    <property type="entry name" value="Znf_MYND"/>
</dbReference>
<evidence type="ECO:0000256" key="13">
    <source>
        <dbReference type="ARBA" id="ARBA00022989"/>
    </source>
</evidence>
<evidence type="ECO:0000256" key="3">
    <source>
        <dbReference type="ARBA" id="ARBA00010794"/>
    </source>
</evidence>
<evidence type="ECO:0000256" key="5">
    <source>
        <dbReference type="ARBA" id="ARBA00022640"/>
    </source>
</evidence>
<evidence type="ECO:0000256" key="18">
    <source>
        <dbReference type="PROSITE-ProRule" id="PRU00134"/>
    </source>
</evidence>
<evidence type="ECO:0000259" key="19">
    <source>
        <dbReference type="PROSITE" id="PS50865"/>
    </source>
</evidence>
<dbReference type="Proteomes" id="UP000006514">
    <property type="component" value="Unassembled WGS sequence"/>
</dbReference>
<keyword evidence="6" id="KW-0808">Transferase</keyword>
<evidence type="ECO:0000256" key="7">
    <source>
        <dbReference type="ARBA" id="ARBA00022692"/>
    </source>
</evidence>
<evidence type="ECO:0000256" key="9">
    <source>
        <dbReference type="ARBA" id="ARBA00022771"/>
    </source>
</evidence>
<dbReference type="InterPro" id="IPR039606">
    <property type="entry name" value="Phytol/farnesol_kinase"/>
</dbReference>
<reference evidence="21" key="1">
    <citation type="journal article" date="2012" name="Science">
        <title>The Paleozoic origin of enzymatic lignin decomposition reconstructed from 31 fungal genomes.</title>
        <authorList>
            <person name="Floudas D."/>
            <person name="Binder M."/>
            <person name="Riley R."/>
            <person name="Barry K."/>
            <person name="Blanchette R.A."/>
            <person name="Henrissat B."/>
            <person name="Martinez A.T."/>
            <person name="Otillar R."/>
            <person name="Spatafora J.W."/>
            <person name="Yadav J.S."/>
            <person name="Aerts A."/>
            <person name="Benoit I."/>
            <person name="Boyd A."/>
            <person name="Carlson A."/>
            <person name="Copeland A."/>
            <person name="Coutinho P.M."/>
            <person name="de Vries R.P."/>
            <person name="Ferreira P."/>
            <person name="Findley K."/>
            <person name="Foster B."/>
            <person name="Gaskell J."/>
            <person name="Glotzer D."/>
            <person name="Gorecki P."/>
            <person name="Heitman J."/>
            <person name="Hesse C."/>
            <person name="Hori C."/>
            <person name="Igarashi K."/>
            <person name="Jurgens J.A."/>
            <person name="Kallen N."/>
            <person name="Kersten P."/>
            <person name="Kohler A."/>
            <person name="Kuees U."/>
            <person name="Kumar T.K.A."/>
            <person name="Kuo A."/>
            <person name="LaButti K."/>
            <person name="Larrondo L.F."/>
            <person name="Lindquist E."/>
            <person name="Ling A."/>
            <person name="Lombard V."/>
            <person name="Lucas S."/>
            <person name="Lundell T."/>
            <person name="Martin R."/>
            <person name="McLaughlin D.J."/>
            <person name="Morgenstern I."/>
            <person name="Morin E."/>
            <person name="Murat C."/>
            <person name="Nagy L.G."/>
            <person name="Nolan M."/>
            <person name="Ohm R.A."/>
            <person name="Patyshakuliyeva A."/>
            <person name="Rokas A."/>
            <person name="Ruiz-Duenas F.J."/>
            <person name="Sabat G."/>
            <person name="Salamov A."/>
            <person name="Samejima M."/>
            <person name="Schmutz J."/>
            <person name="Slot J.C."/>
            <person name="St John F."/>
            <person name="Stenlid J."/>
            <person name="Sun H."/>
            <person name="Sun S."/>
            <person name="Syed K."/>
            <person name="Tsang A."/>
            <person name="Wiebenga A."/>
            <person name="Young D."/>
            <person name="Pisabarro A."/>
            <person name="Eastwood D.C."/>
            <person name="Martin F."/>
            <person name="Cullen D."/>
            <person name="Grigoriev I.V."/>
            <person name="Hibbett D.S."/>
        </authorList>
    </citation>
    <scope>NUCLEOTIDE SEQUENCE [LARGE SCALE GENOMIC DNA]</scope>
    <source>
        <strain evidence="21">TFB10046</strain>
    </source>
</reference>
<dbReference type="GO" id="GO:0008270">
    <property type="term" value="F:zinc ion binding"/>
    <property type="evidence" value="ECO:0007669"/>
    <property type="project" value="UniProtKB-KW"/>
</dbReference>
<evidence type="ECO:0000256" key="15">
    <source>
        <dbReference type="ARBA" id="ARBA00024015"/>
    </source>
</evidence>
<dbReference type="EMBL" id="JH687891">
    <property type="protein sequence ID" value="EJD35407.1"/>
    <property type="molecule type" value="Genomic_DNA"/>
</dbReference>
<dbReference type="PANTHER" id="PTHR32523:SF8">
    <property type="entry name" value="DOLICHOL KINASE"/>
    <property type="match status" value="1"/>
</dbReference>
<evidence type="ECO:0000256" key="14">
    <source>
        <dbReference type="ARBA" id="ARBA00023136"/>
    </source>
</evidence>
<keyword evidence="5" id="KW-0934">Plastid</keyword>
<keyword evidence="8" id="KW-0479">Metal-binding</keyword>
<comment type="similarity">
    <text evidence="3">Belongs to the polyprenol kinase family.</text>
</comment>
<evidence type="ECO:0000313" key="20">
    <source>
        <dbReference type="EMBL" id="EJD35407.1"/>
    </source>
</evidence>
<keyword evidence="13" id="KW-1133">Transmembrane helix</keyword>
<keyword evidence="11" id="KW-0862">Zinc</keyword>
<evidence type="ECO:0000256" key="2">
    <source>
        <dbReference type="ARBA" id="ARBA00004229"/>
    </source>
</evidence>
<keyword evidence="21" id="KW-1185">Reference proteome</keyword>